<dbReference type="InterPro" id="IPR000300">
    <property type="entry name" value="IPPc"/>
</dbReference>
<dbReference type="EMBL" id="KV426254">
    <property type="protein sequence ID" value="KZV83798.1"/>
    <property type="molecule type" value="Genomic_DNA"/>
</dbReference>
<dbReference type="Pfam" id="PF22669">
    <property type="entry name" value="Exo_endo_phos2"/>
    <property type="match status" value="1"/>
</dbReference>
<dbReference type="SUPFAM" id="SSF56219">
    <property type="entry name" value="DNase I-like"/>
    <property type="match status" value="1"/>
</dbReference>
<proteinExistence type="predicted"/>
<evidence type="ECO:0000259" key="1">
    <source>
        <dbReference type="SMART" id="SM00128"/>
    </source>
</evidence>
<gene>
    <name evidence="2" type="ORF">EXIGLDRAFT_754185</name>
</gene>
<dbReference type="Gene3D" id="3.60.10.10">
    <property type="entry name" value="Endonuclease/exonuclease/phosphatase"/>
    <property type="match status" value="1"/>
</dbReference>
<dbReference type="InterPro" id="IPR036691">
    <property type="entry name" value="Endo/exonu/phosph_ase_sf"/>
</dbReference>
<sequence>MAPAQIHPEGLLVQIASYNTNLQGSRGVPQDLVDWLNPTLHVSSFLANRSSAPDIFAVGFQELLPLHFGLTGMSKAVMKTRVELIQSQLEQHAPNKERYVLVGKTVYVGCALLVYARDDTVAKRITDVQTQWTGFGPADMGNKSAVGVRFRVKGKAGHADEVFTFVNAHLTAHVPNAAHRQRDWEHILSTLLFSTPDGSMSTLYDTSHLFFHGDLNFRLHIPRDFQSDGVFLGAPNNHELLVERLQTDAGREQLKDFDELVLARRNNEILQGLKEGEFWRFKCSYKFVLGEVDRYDRKRLPAWTDRILFASHADADAHSSTITPLLYTTVPSYTTSDHKPLLALLAIPPPPPTGPTPMITPPRAVRKASYVYYLWARWRGKVLGWVVGWIWSLMWFIGAGRSGLGLANLVLGVGALSWWRGSVGGSTPA</sequence>
<evidence type="ECO:0000313" key="3">
    <source>
        <dbReference type="Proteomes" id="UP000077266"/>
    </source>
</evidence>
<dbReference type="OrthoDB" id="62798at2759"/>
<accession>A0A165D514</accession>
<evidence type="ECO:0000313" key="2">
    <source>
        <dbReference type="EMBL" id="KZV83798.1"/>
    </source>
</evidence>
<protein>
    <submittedName>
        <fullName evidence="2">Skeletal muscle/kidney enriched inositol 5-phosphatase</fullName>
    </submittedName>
</protein>
<dbReference type="AlphaFoldDB" id="A0A165D514"/>
<dbReference type="PANTHER" id="PTHR11200">
    <property type="entry name" value="INOSITOL 5-PHOSPHATASE"/>
    <property type="match status" value="1"/>
</dbReference>
<dbReference type="SMART" id="SM00128">
    <property type="entry name" value="IPPc"/>
    <property type="match status" value="1"/>
</dbReference>
<feature type="domain" description="Inositol polyphosphate-related phosphatase" evidence="1">
    <location>
        <begin position="9"/>
        <end position="353"/>
    </location>
</feature>
<name>A0A165D514_EXIGL</name>
<keyword evidence="3" id="KW-1185">Reference proteome</keyword>
<dbReference type="GO" id="GO:0046856">
    <property type="term" value="P:phosphatidylinositol dephosphorylation"/>
    <property type="evidence" value="ECO:0007669"/>
    <property type="project" value="InterPro"/>
</dbReference>
<reference evidence="2 3" key="1">
    <citation type="journal article" date="2016" name="Mol. Biol. Evol.">
        <title>Comparative Genomics of Early-Diverging Mushroom-Forming Fungi Provides Insights into the Origins of Lignocellulose Decay Capabilities.</title>
        <authorList>
            <person name="Nagy L.G."/>
            <person name="Riley R."/>
            <person name="Tritt A."/>
            <person name="Adam C."/>
            <person name="Daum C."/>
            <person name="Floudas D."/>
            <person name="Sun H."/>
            <person name="Yadav J.S."/>
            <person name="Pangilinan J."/>
            <person name="Larsson K.H."/>
            <person name="Matsuura K."/>
            <person name="Barry K."/>
            <person name="Labutti K."/>
            <person name="Kuo R."/>
            <person name="Ohm R.A."/>
            <person name="Bhattacharya S.S."/>
            <person name="Shirouzu T."/>
            <person name="Yoshinaga Y."/>
            <person name="Martin F.M."/>
            <person name="Grigoriev I.V."/>
            <person name="Hibbett D.S."/>
        </authorList>
    </citation>
    <scope>NUCLEOTIDE SEQUENCE [LARGE SCALE GENOMIC DNA]</scope>
    <source>
        <strain evidence="2 3">HHB12029</strain>
    </source>
</reference>
<dbReference type="STRING" id="1314781.A0A165D514"/>
<dbReference type="Proteomes" id="UP000077266">
    <property type="component" value="Unassembled WGS sequence"/>
</dbReference>
<dbReference type="GO" id="GO:0004439">
    <property type="term" value="F:phosphatidylinositol-4,5-bisphosphate 5-phosphatase activity"/>
    <property type="evidence" value="ECO:0007669"/>
    <property type="project" value="TreeGrafter"/>
</dbReference>
<dbReference type="InterPro" id="IPR046985">
    <property type="entry name" value="IP5"/>
</dbReference>
<organism evidence="2 3">
    <name type="scientific">Exidia glandulosa HHB12029</name>
    <dbReference type="NCBI Taxonomy" id="1314781"/>
    <lineage>
        <taxon>Eukaryota</taxon>
        <taxon>Fungi</taxon>
        <taxon>Dikarya</taxon>
        <taxon>Basidiomycota</taxon>
        <taxon>Agaricomycotina</taxon>
        <taxon>Agaricomycetes</taxon>
        <taxon>Auriculariales</taxon>
        <taxon>Exidiaceae</taxon>
        <taxon>Exidia</taxon>
    </lineage>
</organism>
<dbReference type="InParanoid" id="A0A165D514"/>
<dbReference type="PANTHER" id="PTHR11200:SF286">
    <property type="entry name" value="5-PHOSPHATASE, PUTATIVE (AFU_ORTHOLOGUE AFUA_5G07600)-RELATED"/>
    <property type="match status" value="1"/>
</dbReference>